<evidence type="ECO:0000313" key="1">
    <source>
        <dbReference type="EMBL" id="QHT93324.1"/>
    </source>
</evidence>
<sequence length="342" mass="39980">MEDLIQLTEPQGNNNLLISEFDISGGEYYRDYSFIDRPFSLELNKIEQEKRKQDILNYTSRTPIITKNQQYANKARGISQHRKKTFATQSLNKKTNPNSNNLIRVDKNKMIINESPYTEVPYIKTSIPYNHDIRNNVYTDGNMISTRQSNSVMKYIKMPRVENRPLPAEDSILEGGILYAGTKFIPDVTERDDYSPSLYKLSEKAIVESHFAEYFQMNVEKTYTEEELLEITGKTMTELYPFLPSWERDYVKNGVRWNPENGGNMGAILYRNPYDDTTLGEFIPSMYNRDSNYQYNKFDNTYIPMVTSIIFIRPKTIKEGWSELQPITLKKYNAIIDKDINN</sequence>
<proteinExistence type="predicted"/>
<organism evidence="1">
    <name type="scientific">viral metagenome</name>
    <dbReference type="NCBI Taxonomy" id="1070528"/>
    <lineage>
        <taxon>unclassified sequences</taxon>
        <taxon>metagenomes</taxon>
        <taxon>organismal metagenomes</taxon>
    </lineage>
</organism>
<accession>A0A6C0IJH0</accession>
<dbReference type="AlphaFoldDB" id="A0A6C0IJH0"/>
<name>A0A6C0IJH0_9ZZZZ</name>
<reference evidence="1" key="1">
    <citation type="journal article" date="2020" name="Nature">
        <title>Giant virus diversity and host interactions through global metagenomics.</title>
        <authorList>
            <person name="Schulz F."/>
            <person name="Roux S."/>
            <person name="Paez-Espino D."/>
            <person name="Jungbluth S."/>
            <person name="Walsh D.A."/>
            <person name="Denef V.J."/>
            <person name="McMahon K.D."/>
            <person name="Konstantinidis K.T."/>
            <person name="Eloe-Fadrosh E.A."/>
            <person name="Kyrpides N.C."/>
            <person name="Woyke T."/>
        </authorList>
    </citation>
    <scope>NUCLEOTIDE SEQUENCE</scope>
    <source>
        <strain evidence="1">GVMAG-M-3300024252-29</strain>
    </source>
</reference>
<dbReference type="EMBL" id="MN740207">
    <property type="protein sequence ID" value="QHT93324.1"/>
    <property type="molecule type" value="Genomic_DNA"/>
</dbReference>
<protein>
    <submittedName>
        <fullName evidence="1">Uncharacterized protein</fullName>
    </submittedName>
</protein>